<dbReference type="InterPro" id="IPR011009">
    <property type="entry name" value="Kinase-like_dom_sf"/>
</dbReference>
<organism evidence="10 11">
    <name type="scientific">Streblomastix strix</name>
    <dbReference type="NCBI Taxonomy" id="222440"/>
    <lineage>
        <taxon>Eukaryota</taxon>
        <taxon>Metamonada</taxon>
        <taxon>Preaxostyla</taxon>
        <taxon>Oxymonadida</taxon>
        <taxon>Streblomastigidae</taxon>
        <taxon>Streblomastix</taxon>
    </lineage>
</organism>
<reference evidence="10 11" key="1">
    <citation type="submission" date="2019-03" db="EMBL/GenBank/DDBJ databases">
        <title>Single cell metagenomics reveals metabolic interactions within the superorganism composed of flagellate Streblomastix strix and complex community of Bacteroidetes bacteria on its surface.</title>
        <authorList>
            <person name="Treitli S.C."/>
            <person name="Kolisko M."/>
            <person name="Husnik F."/>
            <person name="Keeling P."/>
            <person name="Hampl V."/>
        </authorList>
    </citation>
    <scope>NUCLEOTIDE SEQUENCE [LARGE SCALE GENOMIC DNA]</scope>
    <source>
        <strain evidence="10">ST1C</strain>
    </source>
</reference>
<dbReference type="GO" id="GO:0005524">
    <property type="term" value="F:ATP binding"/>
    <property type="evidence" value="ECO:0007669"/>
    <property type="project" value="UniProtKB-KW"/>
</dbReference>
<sequence length="534" mass="60772">MASDLDFLIEELRKEDLNESKSLSLEDYSIIEQLSKGDDSETCHATINETGKDVVIKRIKIGNETTNLMAQREIDVHQKLNFRFVVKFITSFIDYDEDGFFIVMEYCPAGSLFDMIQQLIIHQQYCEENYAWDVLSQLVITINYLHSIRILHKDLKPENVFLAENKEIRLGDFGISKIIDPSVSVANTLKGTPEYIPPELLVEQSYRAISDVWGIGVILYELLARKKPFQGSSQDIIFQSIVNQNPPPLRADKYSQILRDVVNNMLIKDRTKRITVNKLIKVPEINKRVKQYAHEMIGTANEDMRTYLDNLLHDVDIQTISSIRLHPTACLEIIPIDPNTVTFEVKDSAISRLNKGKPGEYLIRLMKSKQNYTIGIAPEIVAGAGVVQIKIIFEDLVNQNRGCRWIGVASADLEIPETYFPGQDEASVGYCGTDASVIHLTEDMCIKYIEGNEPYGNNDIVTLEVNMHPNKEKRTLHFFVKDKQQPISFVGLPDRIKFIVLRQQYGTAVSIISMQAISLPTTVDKLPNSKIIDW</sequence>
<dbReference type="InterPro" id="IPR051131">
    <property type="entry name" value="NEK_Ser/Thr_kinase_NIMA"/>
</dbReference>
<name>A0A5J4WP81_9EUKA</name>
<dbReference type="InterPro" id="IPR000719">
    <property type="entry name" value="Prot_kinase_dom"/>
</dbReference>
<dbReference type="Pfam" id="PF00069">
    <property type="entry name" value="Pkinase"/>
    <property type="match status" value="1"/>
</dbReference>
<dbReference type="PROSITE" id="PS50011">
    <property type="entry name" value="PROTEIN_KINASE_DOM"/>
    <property type="match status" value="1"/>
</dbReference>
<evidence type="ECO:0000313" key="10">
    <source>
        <dbReference type="EMBL" id="KAA6396235.1"/>
    </source>
</evidence>
<evidence type="ECO:0000256" key="5">
    <source>
        <dbReference type="ARBA" id="ARBA00022777"/>
    </source>
</evidence>
<dbReference type="SMART" id="SM00220">
    <property type="entry name" value="S_TKc"/>
    <property type="match status" value="1"/>
</dbReference>
<dbReference type="AlphaFoldDB" id="A0A5J4WP81"/>
<evidence type="ECO:0000256" key="7">
    <source>
        <dbReference type="ARBA" id="ARBA00047899"/>
    </source>
</evidence>
<evidence type="ECO:0000256" key="1">
    <source>
        <dbReference type="ARBA" id="ARBA00012513"/>
    </source>
</evidence>
<evidence type="ECO:0000256" key="2">
    <source>
        <dbReference type="ARBA" id="ARBA00022527"/>
    </source>
</evidence>
<evidence type="ECO:0000256" key="4">
    <source>
        <dbReference type="ARBA" id="ARBA00022741"/>
    </source>
</evidence>
<comment type="catalytic activity">
    <reaction evidence="8">
        <text>L-seryl-[protein] + ATP = O-phospho-L-seryl-[protein] + ADP + H(+)</text>
        <dbReference type="Rhea" id="RHEA:17989"/>
        <dbReference type="Rhea" id="RHEA-COMP:9863"/>
        <dbReference type="Rhea" id="RHEA-COMP:11604"/>
        <dbReference type="ChEBI" id="CHEBI:15378"/>
        <dbReference type="ChEBI" id="CHEBI:29999"/>
        <dbReference type="ChEBI" id="CHEBI:30616"/>
        <dbReference type="ChEBI" id="CHEBI:83421"/>
        <dbReference type="ChEBI" id="CHEBI:456216"/>
        <dbReference type="EC" id="2.7.11.1"/>
    </reaction>
</comment>
<dbReference type="InterPro" id="IPR008271">
    <property type="entry name" value="Ser/Thr_kinase_AS"/>
</dbReference>
<dbReference type="PANTHER" id="PTHR44899:SF3">
    <property type="entry name" value="SERINE_THREONINE-PROTEIN KINASE NEK1"/>
    <property type="match status" value="1"/>
</dbReference>
<keyword evidence="5 10" id="KW-0418">Kinase</keyword>
<dbReference type="EC" id="2.7.11.1" evidence="1"/>
<dbReference type="Gene3D" id="1.10.510.10">
    <property type="entry name" value="Transferase(Phosphotransferase) domain 1"/>
    <property type="match status" value="1"/>
</dbReference>
<dbReference type="PANTHER" id="PTHR44899">
    <property type="entry name" value="CAMK FAMILY PROTEIN KINASE"/>
    <property type="match status" value="1"/>
</dbReference>
<keyword evidence="2" id="KW-0723">Serine/threonine-protein kinase</keyword>
<dbReference type="PROSITE" id="PS00108">
    <property type="entry name" value="PROTEIN_KINASE_ST"/>
    <property type="match status" value="1"/>
</dbReference>
<evidence type="ECO:0000256" key="8">
    <source>
        <dbReference type="ARBA" id="ARBA00048679"/>
    </source>
</evidence>
<evidence type="ECO:0000256" key="6">
    <source>
        <dbReference type="ARBA" id="ARBA00022840"/>
    </source>
</evidence>
<protein>
    <recommendedName>
        <fullName evidence="1">non-specific serine/threonine protein kinase</fullName>
        <ecNumber evidence="1">2.7.11.1</ecNumber>
    </recommendedName>
</protein>
<dbReference type="OrthoDB" id="539158at2759"/>
<keyword evidence="3" id="KW-0808">Transferase</keyword>
<dbReference type="GO" id="GO:0004674">
    <property type="term" value="F:protein serine/threonine kinase activity"/>
    <property type="evidence" value="ECO:0007669"/>
    <property type="project" value="UniProtKB-KW"/>
</dbReference>
<keyword evidence="6" id="KW-0067">ATP-binding</keyword>
<dbReference type="Gene3D" id="2.60.120.920">
    <property type="match status" value="1"/>
</dbReference>
<comment type="caution">
    <text evidence="10">The sequence shown here is derived from an EMBL/GenBank/DDBJ whole genome shotgun (WGS) entry which is preliminary data.</text>
</comment>
<dbReference type="Proteomes" id="UP000324800">
    <property type="component" value="Unassembled WGS sequence"/>
</dbReference>
<dbReference type="SUPFAM" id="SSF56112">
    <property type="entry name" value="Protein kinase-like (PK-like)"/>
    <property type="match status" value="1"/>
</dbReference>
<accession>A0A5J4WP81</accession>
<evidence type="ECO:0000259" key="9">
    <source>
        <dbReference type="PROSITE" id="PS50011"/>
    </source>
</evidence>
<evidence type="ECO:0000313" key="11">
    <source>
        <dbReference type="Proteomes" id="UP000324800"/>
    </source>
</evidence>
<feature type="domain" description="Protein kinase" evidence="9">
    <location>
        <begin position="28"/>
        <end position="297"/>
    </location>
</feature>
<dbReference type="EMBL" id="SNRW01001479">
    <property type="protein sequence ID" value="KAA6396235.1"/>
    <property type="molecule type" value="Genomic_DNA"/>
</dbReference>
<dbReference type="InterPro" id="IPR043136">
    <property type="entry name" value="B30.2/SPRY_sf"/>
</dbReference>
<proteinExistence type="predicted"/>
<comment type="catalytic activity">
    <reaction evidence="7">
        <text>L-threonyl-[protein] + ATP = O-phospho-L-threonyl-[protein] + ADP + H(+)</text>
        <dbReference type="Rhea" id="RHEA:46608"/>
        <dbReference type="Rhea" id="RHEA-COMP:11060"/>
        <dbReference type="Rhea" id="RHEA-COMP:11605"/>
        <dbReference type="ChEBI" id="CHEBI:15378"/>
        <dbReference type="ChEBI" id="CHEBI:30013"/>
        <dbReference type="ChEBI" id="CHEBI:30616"/>
        <dbReference type="ChEBI" id="CHEBI:61977"/>
        <dbReference type="ChEBI" id="CHEBI:456216"/>
        <dbReference type="EC" id="2.7.11.1"/>
    </reaction>
</comment>
<evidence type="ECO:0000256" key="3">
    <source>
        <dbReference type="ARBA" id="ARBA00022679"/>
    </source>
</evidence>
<keyword evidence="4" id="KW-0547">Nucleotide-binding</keyword>
<gene>
    <name evidence="10" type="ORF">EZS28_008238</name>
</gene>